<proteinExistence type="predicted"/>
<name>A0A841HZG4_9DEIO</name>
<protein>
    <submittedName>
        <fullName evidence="2">Uncharacterized protein</fullName>
    </submittedName>
</protein>
<evidence type="ECO:0000256" key="1">
    <source>
        <dbReference type="SAM" id="MobiDB-lite"/>
    </source>
</evidence>
<comment type="caution">
    <text evidence="2">The sequence shown here is derived from an EMBL/GenBank/DDBJ whole genome shotgun (WGS) entry which is preliminary data.</text>
</comment>
<feature type="compositionally biased region" description="Basic and acidic residues" evidence="1">
    <location>
        <begin position="1"/>
        <end position="35"/>
    </location>
</feature>
<accession>A0A841HZG4</accession>
<dbReference type="EMBL" id="JACHHG010000008">
    <property type="protein sequence ID" value="MBB6098921.1"/>
    <property type="molecule type" value="Genomic_DNA"/>
</dbReference>
<gene>
    <name evidence="2" type="ORF">HNR42_002356</name>
</gene>
<feature type="region of interest" description="Disordered" evidence="1">
    <location>
        <begin position="1"/>
        <end position="83"/>
    </location>
</feature>
<feature type="compositionally biased region" description="Basic and acidic residues" evidence="1">
    <location>
        <begin position="43"/>
        <end position="73"/>
    </location>
</feature>
<sequence>MDDTPRTQQEREEQERLEANRHLNGDEEGTPEHAVADLAFRGLHRDEAEPRPREEGPGDEDLDRHSQESREEQGGSEARTGRH</sequence>
<evidence type="ECO:0000313" key="2">
    <source>
        <dbReference type="EMBL" id="MBB6098921.1"/>
    </source>
</evidence>
<dbReference type="RefSeq" id="WP_183987670.1">
    <property type="nucleotide sequence ID" value="NZ_JACHHG010000008.1"/>
</dbReference>
<evidence type="ECO:0000313" key="3">
    <source>
        <dbReference type="Proteomes" id="UP000569951"/>
    </source>
</evidence>
<organism evidence="2 3">
    <name type="scientific">Deinobacterium chartae</name>
    <dbReference type="NCBI Taxonomy" id="521158"/>
    <lineage>
        <taxon>Bacteria</taxon>
        <taxon>Thermotogati</taxon>
        <taxon>Deinococcota</taxon>
        <taxon>Deinococci</taxon>
        <taxon>Deinococcales</taxon>
        <taxon>Deinococcaceae</taxon>
        <taxon>Deinobacterium</taxon>
    </lineage>
</organism>
<keyword evidence="3" id="KW-1185">Reference proteome</keyword>
<dbReference type="Proteomes" id="UP000569951">
    <property type="component" value="Unassembled WGS sequence"/>
</dbReference>
<reference evidence="2 3" key="1">
    <citation type="submission" date="2020-08" db="EMBL/GenBank/DDBJ databases">
        <title>Genomic Encyclopedia of Type Strains, Phase IV (KMG-IV): sequencing the most valuable type-strain genomes for metagenomic binning, comparative biology and taxonomic classification.</title>
        <authorList>
            <person name="Goeker M."/>
        </authorList>
    </citation>
    <scope>NUCLEOTIDE SEQUENCE [LARGE SCALE GENOMIC DNA]</scope>
    <source>
        <strain evidence="2 3">DSM 21458</strain>
    </source>
</reference>
<dbReference type="AlphaFoldDB" id="A0A841HZG4"/>